<comment type="similarity">
    <text evidence="2">Belongs to the PNP/MTAP phosphorylase family.</text>
</comment>
<protein>
    <recommendedName>
        <fullName evidence="3">purine-nucleoside phosphorylase</fullName>
        <ecNumber evidence="3">2.4.2.1</ecNumber>
    </recommendedName>
    <alternativeName>
        <fullName evidence="6">Inosine-guanosine phosphorylase</fullName>
    </alternativeName>
</protein>
<organism evidence="8 9">
    <name type="scientific">Zancudomyces culisetae</name>
    <name type="common">Gut fungus</name>
    <name type="synonym">Smittium culisetae</name>
    <dbReference type="NCBI Taxonomy" id="1213189"/>
    <lineage>
        <taxon>Eukaryota</taxon>
        <taxon>Fungi</taxon>
        <taxon>Fungi incertae sedis</taxon>
        <taxon>Zoopagomycota</taxon>
        <taxon>Kickxellomycotina</taxon>
        <taxon>Harpellomycetes</taxon>
        <taxon>Harpellales</taxon>
        <taxon>Legeriomycetaceae</taxon>
        <taxon>Zancudomyces</taxon>
    </lineage>
</organism>
<evidence type="ECO:0000256" key="1">
    <source>
        <dbReference type="ARBA" id="ARBA00005058"/>
    </source>
</evidence>
<comment type="pathway">
    <text evidence="1">Purine metabolism; purine nucleoside salvage.</text>
</comment>
<gene>
    <name evidence="8" type="ORF">AX774_g7153</name>
</gene>
<evidence type="ECO:0000256" key="4">
    <source>
        <dbReference type="ARBA" id="ARBA00022676"/>
    </source>
</evidence>
<evidence type="ECO:0000256" key="5">
    <source>
        <dbReference type="ARBA" id="ARBA00022679"/>
    </source>
</evidence>
<dbReference type="InterPro" id="IPR035994">
    <property type="entry name" value="Nucleoside_phosphorylase_sf"/>
</dbReference>
<evidence type="ECO:0000313" key="8">
    <source>
        <dbReference type="EMBL" id="OMH79420.1"/>
    </source>
</evidence>
<evidence type="ECO:0000256" key="6">
    <source>
        <dbReference type="ARBA" id="ARBA00031036"/>
    </source>
</evidence>
<keyword evidence="5" id="KW-0808">Transferase</keyword>
<dbReference type="Gene3D" id="3.40.50.1580">
    <property type="entry name" value="Nucleoside phosphorylase domain"/>
    <property type="match status" value="1"/>
</dbReference>
<keyword evidence="9" id="KW-1185">Reference proteome</keyword>
<dbReference type="Pfam" id="PF01048">
    <property type="entry name" value="PNP_UDP_1"/>
    <property type="match status" value="1"/>
</dbReference>
<dbReference type="GO" id="GO:0009116">
    <property type="term" value="P:nucleoside metabolic process"/>
    <property type="evidence" value="ECO:0007669"/>
    <property type="project" value="InterPro"/>
</dbReference>
<keyword evidence="4" id="KW-0328">Glycosyltransferase</keyword>
<dbReference type="AlphaFoldDB" id="A0A1R1PEJ8"/>
<comment type="caution">
    <text evidence="8">The sequence shown here is derived from an EMBL/GenBank/DDBJ whole genome shotgun (WGS) entry which is preliminary data.</text>
</comment>
<dbReference type="InterPro" id="IPR011268">
    <property type="entry name" value="Purine_phosphorylase"/>
</dbReference>
<sequence>MLFKTWLSSPELQKRKMSLRECIYCFTPGPANETRAEYRAMRMLGGDVVGSSTIPEVEVARHCNLEVLCLSLVTTSATDEKLPSAYDAAKAEVEGRPPSLPVEEDHLMTPTGFTFSSAPSTRLKDMSLLLEKLIGEI</sequence>
<name>A0A1R1PEJ8_ZANCU</name>
<dbReference type="SUPFAM" id="SSF53167">
    <property type="entry name" value="Purine and uridine phosphorylases"/>
    <property type="match status" value="1"/>
</dbReference>
<feature type="domain" description="Nucleoside phosphorylase" evidence="7">
    <location>
        <begin position="12"/>
        <end position="79"/>
    </location>
</feature>
<dbReference type="GO" id="GO:0004731">
    <property type="term" value="F:purine-nucleoside phosphorylase activity"/>
    <property type="evidence" value="ECO:0007669"/>
    <property type="project" value="UniProtKB-EC"/>
</dbReference>
<dbReference type="InterPro" id="IPR000845">
    <property type="entry name" value="Nucleoside_phosphorylase_d"/>
</dbReference>
<dbReference type="Proteomes" id="UP000188320">
    <property type="component" value="Unassembled WGS sequence"/>
</dbReference>
<accession>A0A1R1PEJ8</accession>
<dbReference type="EMBL" id="LSSK01001557">
    <property type="protein sequence ID" value="OMH79420.1"/>
    <property type="molecule type" value="Genomic_DNA"/>
</dbReference>
<dbReference type="UniPathway" id="UPA00606"/>
<dbReference type="GO" id="GO:0005737">
    <property type="term" value="C:cytoplasm"/>
    <property type="evidence" value="ECO:0007669"/>
    <property type="project" value="TreeGrafter"/>
</dbReference>
<evidence type="ECO:0000259" key="7">
    <source>
        <dbReference type="Pfam" id="PF01048"/>
    </source>
</evidence>
<dbReference type="OrthoDB" id="10261782at2759"/>
<evidence type="ECO:0000256" key="3">
    <source>
        <dbReference type="ARBA" id="ARBA00011886"/>
    </source>
</evidence>
<evidence type="ECO:0000313" key="9">
    <source>
        <dbReference type="Proteomes" id="UP000188320"/>
    </source>
</evidence>
<dbReference type="PANTHER" id="PTHR11904:SF9">
    <property type="entry name" value="PURINE NUCLEOSIDE PHOSPHORYLASE-RELATED"/>
    <property type="match status" value="1"/>
</dbReference>
<dbReference type="EC" id="2.4.2.1" evidence="3"/>
<evidence type="ECO:0000256" key="2">
    <source>
        <dbReference type="ARBA" id="ARBA00006751"/>
    </source>
</evidence>
<reference evidence="9" key="1">
    <citation type="submission" date="2017-01" db="EMBL/GenBank/DDBJ databases">
        <authorList>
            <person name="Wang Y."/>
            <person name="White M."/>
            <person name="Kvist S."/>
            <person name="Moncalvo J.-M."/>
        </authorList>
    </citation>
    <scope>NUCLEOTIDE SEQUENCE [LARGE SCALE GENOMIC DNA]</scope>
    <source>
        <strain evidence="9">COL-18-3</strain>
    </source>
</reference>
<dbReference type="PANTHER" id="PTHR11904">
    <property type="entry name" value="METHYLTHIOADENOSINE/PURINE NUCLEOSIDE PHOSPHORYLASE"/>
    <property type="match status" value="1"/>
</dbReference>
<proteinExistence type="inferred from homology"/>